<dbReference type="OrthoDB" id="3147730at2759"/>
<feature type="region of interest" description="Disordered" evidence="1">
    <location>
        <begin position="182"/>
        <end position="222"/>
    </location>
</feature>
<evidence type="ECO:0000256" key="1">
    <source>
        <dbReference type="SAM" id="MobiDB-lite"/>
    </source>
</evidence>
<dbReference type="AlphaFoldDB" id="A0A4Y9YEE9"/>
<feature type="compositionally biased region" description="Low complexity" evidence="1">
    <location>
        <begin position="183"/>
        <end position="207"/>
    </location>
</feature>
<accession>A0A4Y9YEE9</accession>
<comment type="caution">
    <text evidence="2">The sequence shown here is derived from an EMBL/GenBank/DDBJ whole genome shotgun (WGS) entry which is preliminary data.</text>
</comment>
<reference evidence="2 3" key="1">
    <citation type="submission" date="2019-02" db="EMBL/GenBank/DDBJ databases">
        <title>Genome sequencing of the rare red list fungi Dentipellis fragilis.</title>
        <authorList>
            <person name="Buettner E."/>
            <person name="Kellner H."/>
        </authorList>
    </citation>
    <scope>NUCLEOTIDE SEQUENCE [LARGE SCALE GENOMIC DNA]</scope>
    <source>
        <strain evidence="2 3">DSM 105465</strain>
    </source>
</reference>
<dbReference type="EMBL" id="SEOQ01000548">
    <property type="protein sequence ID" value="TFY60715.1"/>
    <property type="molecule type" value="Genomic_DNA"/>
</dbReference>
<sequence length="222" mass="24837">MYPFVNDPSFRPRVLPQLSQADMDQLYSFDALLFPSDGRPPHVVQLMTSPASFTDPHSLQTSTNVNSRIPHPEVYMDYIAEGVGQRPWNYQLVEALDGMNKKFAEPYIIFYPTISRDGMPFPVNKSIREIQGRAFREDLSWRGNIVVAKYHDGRFSAMKNASMADFPLLKNYLATHPSPIRVSAASSPSTPRASASFAELAPSTTEAEPPESEPGPSTRRTQ</sequence>
<evidence type="ECO:0000313" key="2">
    <source>
        <dbReference type="EMBL" id="TFY60715.1"/>
    </source>
</evidence>
<keyword evidence="3" id="KW-1185">Reference proteome</keyword>
<organism evidence="2 3">
    <name type="scientific">Dentipellis fragilis</name>
    <dbReference type="NCBI Taxonomy" id="205917"/>
    <lineage>
        <taxon>Eukaryota</taxon>
        <taxon>Fungi</taxon>
        <taxon>Dikarya</taxon>
        <taxon>Basidiomycota</taxon>
        <taxon>Agaricomycotina</taxon>
        <taxon>Agaricomycetes</taxon>
        <taxon>Russulales</taxon>
        <taxon>Hericiaceae</taxon>
        <taxon>Dentipellis</taxon>
    </lineage>
</organism>
<evidence type="ECO:0000313" key="3">
    <source>
        <dbReference type="Proteomes" id="UP000298327"/>
    </source>
</evidence>
<proteinExistence type="predicted"/>
<name>A0A4Y9YEE9_9AGAM</name>
<gene>
    <name evidence="2" type="ORF">EVG20_g7321</name>
</gene>
<protein>
    <submittedName>
        <fullName evidence="2">Uncharacterized protein</fullName>
    </submittedName>
</protein>
<dbReference type="Proteomes" id="UP000298327">
    <property type="component" value="Unassembled WGS sequence"/>
</dbReference>